<feature type="compositionally biased region" description="Low complexity" evidence="4">
    <location>
        <begin position="198"/>
        <end position="208"/>
    </location>
</feature>
<evidence type="ECO:0000256" key="2">
    <source>
        <dbReference type="ARBA" id="ARBA00023274"/>
    </source>
</evidence>
<dbReference type="NCBIfam" id="TIGR00002">
    <property type="entry name" value="S16"/>
    <property type="match status" value="1"/>
</dbReference>
<dbReference type="GO" id="GO:0015935">
    <property type="term" value="C:small ribosomal subunit"/>
    <property type="evidence" value="ECO:0007669"/>
    <property type="project" value="TreeGrafter"/>
</dbReference>
<feature type="coiled-coil region" evidence="3">
    <location>
        <begin position="132"/>
        <end position="161"/>
    </location>
</feature>
<dbReference type="AlphaFoldDB" id="A0A3B0UHM2"/>
<dbReference type="HAMAP" id="MF_00385">
    <property type="entry name" value="Ribosomal_bS16"/>
    <property type="match status" value="1"/>
</dbReference>
<reference evidence="5" key="1">
    <citation type="submission" date="2018-06" db="EMBL/GenBank/DDBJ databases">
        <authorList>
            <person name="Zhirakovskaya E."/>
        </authorList>
    </citation>
    <scope>NUCLEOTIDE SEQUENCE</scope>
</reference>
<protein>
    <submittedName>
        <fullName evidence="5">SSU ribosomal protein S16p</fullName>
    </submittedName>
</protein>
<feature type="region of interest" description="Disordered" evidence="4">
    <location>
        <begin position="165"/>
        <end position="253"/>
    </location>
</feature>
<evidence type="ECO:0000256" key="4">
    <source>
        <dbReference type="SAM" id="MobiDB-lite"/>
    </source>
</evidence>
<dbReference type="GO" id="GO:0006412">
    <property type="term" value="P:translation"/>
    <property type="evidence" value="ECO:0007669"/>
    <property type="project" value="InterPro"/>
</dbReference>
<dbReference type="PANTHER" id="PTHR12919">
    <property type="entry name" value="30S RIBOSOMAL PROTEIN S16"/>
    <property type="match status" value="1"/>
</dbReference>
<accession>A0A3B0UHM2</accession>
<dbReference type="InterPro" id="IPR020592">
    <property type="entry name" value="Ribosomal_bS16_CS"/>
</dbReference>
<dbReference type="InterPro" id="IPR023803">
    <property type="entry name" value="Ribosomal_bS16_dom_sf"/>
</dbReference>
<dbReference type="PROSITE" id="PS00732">
    <property type="entry name" value="RIBOSOMAL_S16"/>
    <property type="match status" value="1"/>
</dbReference>
<sequence length="253" mass="27142">MAVKIRLARRGRKAHAMYDIVVADVRSPRDGRFIEKLGNYNPQTNPATIVLNEESALKWVMDGAQPTDTTRAILSYKGIMMKKHLQVGVNKGAITQEIADKRFAEWLKTKEAKVQAKLDGLSKEEATKAKARMDAETKVKEARTEAINKKAEDAIAAVEAEEAAKVAAEAPAEEAPAEEAAPATEEAPAAEAKEEAPVAEASSSTEATDSSKKEETPKAEASSSAETSDSSKKEETPSASAEATGDSQKEEKK</sequence>
<feature type="compositionally biased region" description="Low complexity" evidence="4">
    <location>
        <begin position="219"/>
        <end position="228"/>
    </location>
</feature>
<name>A0A3B0UHM2_9ZZZZ</name>
<gene>
    <name evidence="5" type="ORF">MNBD_BACTEROID06-239</name>
</gene>
<feature type="compositionally biased region" description="Low complexity" evidence="4">
    <location>
        <begin position="178"/>
        <end position="190"/>
    </location>
</feature>
<keyword evidence="1 5" id="KW-0689">Ribosomal protein</keyword>
<dbReference type="InterPro" id="IPR000307">
    <property type="entry name" value="Ribosomal_bS16"/>
</dbReference>
<evidence type="ECO:0000313" key="5">
    <source>
        <dbReference type="EMBL" id="VAW27853.1"/>
    </source>
</evidence>
<keyword evidence="2" id="KW-0687">Ribonucleoprotein</keyword>
<evidence type="ECO:0000256" key="3">
    <source>
        <dbReference type="SAM" id="Coils"/>
    </source>
</evidence>
<evidence type="ECO:0000256" key="1">
    <source>
        <dbReference type="ARBA" id="ARBA00022980"/>
    </source>
</evidence>
<feature type="compositionally biased region" description="Basic and acidic residues" evidence="4">
    <location>
        <begin position="209"/>
        <end position="218"/>
    </location>
</feature>
<dbReference type="GO" id="GO:0003735">
    <property type="term" value="F:structural constituent of ribosome"/>
    <property type="evidence" value="ECO:0007669"/>
    <property type="project" value="InterPro"/>
</dbReference>
<keyword evidence="3" id="KW-0175">Coiled coil</keyword>
<organism evidence="5">
    <name type="scientific">hydrothermal vent metagenome</name>
    <dbReference type="NCBI Taxonomy" id="652676"/>
    <lineage>
        <taxon>unclassified sequences</taxon>
        <taxon>metagenomes</taxon>
        <taxon>ecological metagenomes</taxon>
    </lineage>
</organism>
<dbReference type="Gene3D" id="3.30.1320.10">
    <property type="match status" value="1"/>
</dbReference>
<dbReference type="EMBL" id="UOES01000313">
    <property type="protein sequence ID" value="VAW27853.1"/>
    <property type="molecule type" value="Genomic_DNA"/>
</dbReference>
<dbReference type="NCBIfam" id="NF011094">
    <property type="entry name" value="PRK14521.1"/>
    <property type="match status" value="1"/>
</dbReference>
<dbReference type="GO" id="GO:0005737">
    <property type="term" value="C:cytoplasm"/>
    <property type="evidence" value="ECO:0007669"/>
    <property type="project" value="UniProtKB-ARBA"/>
</dbReference>
<dbReference type="PANTHER" id="PTHR12919:SF20">
    <property type="entry name" value="SMALL RIBOSOMAL SUBUNIT PROTEIN BS16M"/>
    <property type="match status" value="1"/>
</dbReference>
<dbReference type="SUPFAM" id="SSF54565">
    <property type="entry name" value="Ribosomal protein S16"/>
    <property type="match status" value="1"/>
</dbReference>
<dbReference type="Pfam" id="PF00886">
    <property type="entry name" value="Ribosomal_S16"/>
    <property type="match status" value="1"/>
</dbReference>
<proteinExistence type="inferred from homology"/>